<organism evidence="1 2">
    <name type="scientific">Nostoc flagelliforme FACHB-838</name>
    <dbReference type="NCBI Taxonomy" id="2692904"/>
    <lineage>
        <taxon>Bacteria</taxon>
        <taxon>Bacillati</taxon>
        <taxon>Cyanobacteriota</taxon>
        <taxon>Cyanophyceae</taxon>
        <taxon>Nostocales</taxon>
        <taxon>Nostocaceae</taxon>
        <taxon>Nostoc</taxon>
    </lineage>
</organism>
<evidence type="ECO:0000313" key="2">
    <source>
        <dbReference type="Proteomes" id="UP000623440"/>
    </source>
</evidence>
<dbReference type="RefSeq" id="WP_190941807.1">
    <property type="nucleotide sequence ID" value="NZ_JACJSI010000029.1"/>
</dbReference>
<name>A0ABR8DP01_9NOSO</name>
<sequence>MPRLEFRHKDSLGKLSVKFTINAANQALIVYDARAQVAILYNNIVSRK</sequence>
<accession>A0ABR8DP01</accession>
<evidence type="ECO:0008006" key="3">
    <source>
        <dbReference type="Google" id="ProtNLM"/>
    </source>
</evidence>
<keyword evidence="2" id="KW-1185">Reference proteome</keyword>
<comment type="caution">
    <text evidence="1">The sequence shown here is derived from an EMBL/GenBank/DDBJ whole genome shotgun (WGS) entry which is preliminary data.</text>
</comment>
<gene>
    <name evidence="1" type="ORF">H6G97_16520</name>
</gene>
<evidence type="ECO:0000313" key="1">
    <source>
        <dbReference type="EMBL" id="MBD2531100.1"/>
    </source>
</evidence>
<reference evidence="1 2" key="1">
    <citation type="journal article" date="2020" name="ISME J.">
        <title>Comparative genomics reveals insights into cyanobacterial evolution and habitat adaptation.</title>
        <authorList>
            <person name="Chen M.Y."/>
            <person name="Teng W.K."/>
            <person name="Zhao L."/>
            <person name="Hu C.X."/>
            <person name="Zhou Y.K."/>
            <person name="Han B.P."/>
            <person name="Song L.R."/>
            <person name="Shu W.S."/>
        </authorList>
    </citation>
    <scope>NUCLEOTIDE SEQUENCE [LARGE SCALE GENOMIC DNA]</scope>
    <source>
        <strain evidence="1 2">FACHB-838</strain>
    </source>
</reference>
<dbReference type="Proteomes" id="UP000623440">
    <property type="component" value="Unassembled WGS sequence"/>
</dbReference>
<proteinExistence type="predicted"/>
<dbReference type="EMBL" id="JACJSI010000029">
    <property type="protein sequence ID" value="MBD2531100.1"/>
    <property type="molecule type" value="Genomic_DNA"/>
</dbReference>
<protein>
    <recommendedName>
        <fullName evidence="3">Transposase</fullName>
    </recommendedName>
</protein>